<dbReference type="InterPro" id="IPR027367">
    <property type="entry name" value="Gly-zipper_YMGG"/>
</dbReference>
<sequence>MRILNTPILLASASLLALGACVNQPATGERNRAATGALVGAGLGALAGATRESGDDRLRNAAVGAVIGAGTGAVVGTFLDRQAADLRNNFANGEIDVINTGNELIVRMPQDILFATDSASVAPTLQSDLRVLAASLNRYPQSLVEVQGHTDNTGSAAYNQDLSERRAQAVTSILLQNGVASGRLTSVGYGFSQPIASNATPEGRAQNRRVQIIIRPINQ</sequence>
<dbReference type="InterPro" id="IPR006664">
    <property type="entry name" value="OMP_bac"/>
</dbReference>
<feature type="signal peptide" evidence="5">
    <location>
        <begin position="1"/>
        <end position="19"/>
    </location>
</feature>
<gene>
    <name evidence="7" type="ORF">SAMN04488011_101303</name>
</gene>
<dbReference type="Proteomes" id="UP000199372">
    <property type="component" value="Unassembled WGS sequence"/>
</dbReference>
<dbReference type="PANTHER" id="PTHR30329">
    <property type="entry name" value="STATOR ELEMENT OF FLAGELLAR MOTOR COMPLEX"/>
    <property type="match status" value="1"/>
</dbReference>
<comment type="subcellular location">
    <subcellularLocation>
        <location evidence="1">Cell outer membrane</location>
    </subcellularLocation>
</comment>
<dbReference type="InterPro" id="IPR036737">
    <property type="entry name" value="OmpA-like_sf"/>
</dbReference>
<proteinExistence type="predicted"/>
<dbReference type="SUPFAM" id="SSF103088">
    <property type="entry name" value="OmpA-like"/>
    <property type="match status" value="1"/>
</dbReference>
<dbReference type="GO" id="GO:0009279">
    <property type="term" value="C:cell outer membrane"/>
    <property type="evidence" value="ECO:0007669"/>
    <property type="project" value="UniProtKB-SubCell"/>
</dbReference>
<dbReference type="InterPro" id="IPR006665">
    <property type="entry name" value="OmpA-like"/>
</dbReference>
<accession>A0A1H8ATC2</accession>
<evidence type="ECO:0000259" key="6">
    <source>
        <dbReference type="PROSITE" id="PS51123"/>
    </source>
</evidence>
<evidence type="ECO:0000256" key="5">
    <source>
        <dbReference type="SAM" id="SignalP"/>
    </source>
</evidence>
<dbReference type="Pfam" id="PF00691">
    <property type="entry name" value="OmpA"/>
    <property type="match status" value="1"/>
</dbReference>
<dbReference type="AlphaFoldDB" id="A0A1H8ATC2"/>
<feature type="domain" description="OmpA-like" evidence="6">
    <location>
        <begin position="101"/>
        <end position="218"/>
    </location>
</feature>
<evidence type="ECO:0000313" key="8">
    <source>
        <dbReference type="Proteomes" id="UP000199372"/>
    </source>
</evidence>
<dbReference type="PRINTS" id="PR01021">
    <property type="entry name" value="OMPADOMAIN"/>
</dbReference>
<keyword evidence="8" id="KW-1185">Reference proteome</keyword>
<dbReference type="PANTHER" id="PTHR30329:SF21">
    <property type="entry name" value="LIPOPROTEIN YIAD-RELATED"/>
    <property type="match status" value="1"/>
</dbReference>
<dbReference type="InterPro" id="IPR050330">
    <property type="entry name" value="Bact_OuterMem_StrucFunc"/>
</dbReference>
<evidence type="ECO:0000256" key="2">
    <source>
        <dbReference type="ARBA" id="ARBA00023136"/>
    </source>
</evidence>
<dbReference type="PRINTS" id="PR01023">
    <property type="entry name" value="NAFLGMOTY"/>
</dbReference>
<dbReference type="InterPro" id="IPR006690">
    <property type="entry name" value="OMPA-like_CS"/>
</dbReference>
<evidence type="ECO:0000256" key="4">
    <source>
        <dbReference type="PROSITE-ProRule" id="PRU00473"/>
    </source>
</evidence>
<keyword evidence="3" id="KW-0998">Cell outer membrane</keyword>
<organism evidence="7 8">
    <name type="scientific">Palleronia pelagia</name>
    <dbReference type="NCBI Taxonomy" id="387096"/>
    <lineage>
        <taxon>Bacteria</taxon>
        <taxon>Pseudomonadati</taxon>
        <taxon>Pseudomonadota</taxon>
        <taxon>Alphaproteobacteria</taxon>
        <taxon>Rhodobacterales</taxon>
        <taxon>Roseobacteraceae</taxon>
        <taxon>Palleronia</taxon>
    </lineage>
</organism>
<dbReference type="PROSITE" id="PS51123">
    <property type="entry name" value="OMPA_2"/>
    <property type="match status" value="1"/>
</dbReference>
<name>A0A1H8ATC2_9RHOB</name>
<dbReference type="RefSeq" id="WP_091843489.1">
    <property type="nucleotide sequence ID" value="NZ_FOCM01000001.1"/>
</dbReference>
<dbReference type="EMBL" id="FOCM01000001">
    <property type="protein sequence ID" value="SEM74031.1"/>
    <property type="molecule type" value="Genomic_DNA"/>
</dbReference>
<evidence type="ECO:0000256" key="1">
    <source>
        <dbReference type="ARBA" id="ARBA00004442"/>
    </source>
</evidence>
<dbReference type="CDD" id="cd07185">
    <property type="entry name" value="OmpA_C-like"/>
    <property type="match status" value="1"/>
</dbReference>
<dbReference type="PROSITE" id="PS01068">
    <property type="entry name" value="OMPA_1"/>
    <property type="match status" value="1"/>
</dbReference>
<keyword evidence="2 4" id="KW-0472">Membrane</keyword>
<feature type="chain" id="PRO_5011605321" evidence="5">
    <location>
        <begin position="20"/>
        <end position="219"/>
    </location>
</feature>
<dbReference type="Pfam" id="PF13441">
    <property type="entry name" value="Gly-zipper_YMGG"/>
    <property type="match status" value="1"/>
</dbReference>
<evidence type="ECO:0000256" key="3">
    <source>
        <dbReference type="ARBA" id="ARBA00023237"/>
    </source>
</evidence>
<dbReference type="OrthoDB" id="9782229at2"/>
<keyword evidence="5" id="KW-0732">Signal</keyword>
<dbReference type="Gene3D" id="3.30.1330.60">
    <property type="entry name" value="OmpA-like domain"/>
    <property type="match status" value="1"/>
</dbReference>
<dbReference type="PROSITE" id="PS51257">
    <property type="entry name" value="PROKAR_LIPOPROTEIN"/>
    <property type="match status" value="1"/>
</dbReference>
<protein>
    <submittedName>
        <fullName evidence="7">Outer membrane protein OmpA</fullName>
    </submittedName>
</protein>
<evidence type="ECO:0000313" key="7">
    <source>
        <dbReference type="EMBL" id="SEM74031.1"/>
    </source>
</evidence>
<reference evidence="8" key="1">
    <citation type="submission" date="2016-10" db="EMBL/GenBank/DDBJ databases">
        <authorList>
            <person name="Varghese N."/>
            <person name="Submissions S."/>
        </authorList>
    </citation>
    <scope>NUCLEOTIDE SEQUENCE [LARGE SCALE GENOMIC DNA]</scope>
    <source>
        <strain evidence="8">DSM 26893</strain>
    </source>
</reference>